<proteinExistence type="predicted"/>
<dbReference type="Proteomes" id="UP001147653">
    <property type="component" value="Unassembled WGS sequence"/>
</dbReference>
<name>A0A9X3N6L4_9ACTN</name>
<evidence type="ECO:0000313" key="2">
    <source>
        <dbReference type="Proteomes" id="UP001147653"/>
    </source>
</evidence>
<protein>
    <submittedName>
        <fullName evidence="1">Uncharacterized protein</fullName>
    </submittedName>
</protein>
<comment type="caution">
    <text evidence="1">The sequence shown here is derived from an EMBL/GenBank/DDBJ whole genome shotgun (WGS) entry which is preliminary data.</text>
</comment>
<dbReference type="EMBL" id="JAPDDP010000004">
    <property type="protein sequence ID" value="MDA0179400.1"/>
    <property type="molecule type" value="Genomic_DNA"/>
</dbReference>
<reference evidence="1" key="1">
    <citation type="submission" date="2022-10" db="EMBL/GenBank/DDBJ databases">
        <title>The WGS of Solirubrobacter phytolaccae KCTC 29190.</title>
        <authorList>
            <person name="Jiang Z."/>
        </authorList>
    </citation>
    <scope>NUCLEOTIDE SEQUENCE</scope>
    <source>
        <strain evidence="1">KCTC 29190</strain>
    </source>
</reference>
<keyword evidence="2" id="KW-1185">Reference proteome</keyword>
<dbReference type="Gene3D" id="3.40.630.30">
    <property type="match status" value="1"/>
</dbReference>
<dbReference type="AlphaFoldDB" id="A0A9X3N6L4"/>
<dbReference type="RefSeq" id="WP_270023673.1">
    <property type="nucleotide sequence ID" value="NZ_JAPDDP010000004.1"/>
</dbReference>
<gene>
    <name evidence="1" type="ORF">OJ997_03755</name>
</gene>
<organism evidence="1 2">
    <name type="scientific">Solirubrobacter phytolaccae</name>
    <dbReference type="NCBI Taxonomy" id="1404360"/>
    <lineage>
        <taxon>Bacteria</taxon>
        <taxon>Bacillati</taxon>
        <taxon>Actinomycetota</taxon>
        <taxon>Thermoleophilia</taxon>
        <taxon>Solirubrobacterales</taxon>
        <taxon>Solirubrobacteraceae</taxon>
        <taxon>Solirubrobacter</taxon>
    </lineage>
</organism>
<sequence length="89" mass="9284">MDRIVTTRLVLEPVSRELAEALVAGDVSGVTAGEGWPHEDTVDGLRMVLHGSEAWLVTLDGVVIGDAGTFGDDGSGDVEIGEVLIDNLP</sequence>
<accession>A0A9X3N6L4</accession>
<evidence type="ECO:0000313" key="1">
    <source>
        <dbReference type="EMBL" id="MDA0179400.1"/>
    </source>
</evidence>